<dbReference type="OrthoDB" id="10562786at2759"/>
<reference evidence="2" key="1">
    <citation type="submission" date="2013-10" db="EMBL/GenBank/DDBJ databases">
        <title>Genomic analysis of the causative agents of coccidiosis in chickens.</title>
        <authorList>
            <person name="Reid A.J."/>
            <person name="Blake D."/>
            <person name="Billington K."/>
            <person name="Browne H."/>
            <person name="Dunn M."/>
            <person name="Hung S."/>
            <person name="Kawahara F."/>
            <person name="Miranda-Saavedra D."/>
            <person name="Mourier T."/>
            <person name="Nagra H."/>
            <person name="Otto T.D."/>
            <person name="Rawlings N."/>
            <person name="Sanchez A."/>
            <person name="Sanders M."/>
            <person name="Subramaniam C."/>
            <person name="Tay Y."/>
            <person name="Dear P."/>
            <person name="Doerig C."/>
            <person name="Gruber A."/>
            <person name="Parkinson J."/>
            <person name="Shirley M."/>
            <person name="Wan K.L."/>
            <person name="Berriman M."/>
            <person name="Tomley F."/>
            <person name="Pain A."/>
        </authorList>
    </citation>
    <scope>NUCLEOTIDE SEQUENCE [LARGE SCALE GENOMIC DNA]</scope>
    <source>
        <strain evidence="2">Weybridge</strain>
    </source>
</reference>
<dbReference type="AlphaFoldDB" id="U6MCC4"/>
<name>U6MCC4_EIMMA</name>
<evidence type="ECO:0000313" key="2">
    <source>
        <dbReference type="EMBL" id="CDJ60713.1"/>
    </source>
</evidence>
<feature type="compositionally biased region" description="Polar residues" evidence="1">
    <location>
        <begin position="714"/>
        <end position="727"/>
    </location>
</feature>
<dbReference type="GeneID" id="25337386"/>
<reference evidence="2" key="2">
    <citation type="submission" date="2013-10" db="EMBL/GenBank/DDBJ databases">
        <authorList>
            <person name="Aslett M."/>
        </authorList>
    </citation>
    <scope>NUCLEOTIDE SEQUENCE [LARGE SCALE GENOMIC DNA]</scope>
    <source>
        <strain evidence="2">Weybridge</strain>
    </source>
</reference>
<feature type="compositionally biased region" description="Basic and acidic residues" evidence="1">
    <location>
        <begin position="393"/>
        <end position="402"/>
    </location>
</feature>
<feature type="compositionally biased region" description="Low complexity" evidence="1">
    <location>
        <begin position="510"/>
        <end position="522"/>
    </location>
</feature>
<dbReference type="EMBL" id="HG721912">
    <property type="protein sequence ID" value="CDJ60713.1"/>
    <property type="molecule type" value="Genomic_DNA"/>
</dbReference>
<feature type="compositionally biased region" description="Basic and acidic residues" evidence="1">
    <location>
        <begin position="359"/>
        <end position="373"/>
    </location>
</feature>
<feature type="region of interest" description="Disordered" evidence="1">
    <location>
        <begin position="500"/>
        <end position="653"/>
    </location>
</feature>
<feature type="compositionally biased region" description="Polar residues" evidence="1">
    <location>
        <begin position="335"/>
        <end position="348"/>
    </location>
</feature>
<keyword evidence="3" id="KW-1185">Reference proteome</keyword>
<dbReference type="Proteomes" id="UP000030763">
    <property type="component" value="Unassembled WGS sequence"/>
</dbReference>
<evidence type="ECO:0000313" key="3">
    <source>
        <dbReference type="Proteomes" id="UP000030763"/>
    </source>
</evidence>
<dbReference type="OMA" id="CIEVEAR"/>
<feature type="compositionally biased region" description="Basic and acidic residues" evidence="1">
    <location>
        <begin position="190"/>
        <end position="206"/>
    </location>
</feature>
<dbReference type="RefSeq" id="XP_013337363.1">
    <property type="nucleotide sequence ID" value="XM_013481909.1"/>
</dbReference>
<feature type="region of interest" description="Disordered" evidence="1">
    <location>
        <begin position="691"/>
        <end position="744"/>
    </location>
</feature>
<feature type="region of interest" description="Disordered" evidence="1">
    <location>
        <begin position="190"/>
        <end position="465"/>
    </location>
</feature>
<proteinExistence type="predicted"/>
<feature type="compositionally biased region" description="Low complexity" evidence="1">
    <location>
        <begin position="691"/>
        <end position="702"/>
    </location>
</feature>
<evidence type="ECO:0000256" key="1">
    <source>
        <dbReference type="SAM" id="MobiDB-lite"/>
    </source>
</evidence>
<accession>U6MCC4</accession>
<sequence>MDSLEEPRTKHLYVTPCSPYRRFAEAQPARQELYDAVAGDDLDTLRNYRAYWNTPICTYRQPGYGEIYTTPQLCLLLQQERLLNYLLADPCIEVEARSSPSGWTLLMIACAADASLGVVSLILQRARSKDHINTISVSGNTALDCARPGSSVYLFLVDQGALLAEEIYGASGSGGDDVVDTDFRGRVLRDKAKEAPEGLESKKQEQSRSTSRVGKGEAPRSPSLEQSLRDPTLSPNRASQEKLPRSCGRPSASPSQGSCGREAVLKKRQPTSLPKRGAHRGRQPKATGAVGKLEMKARTLSPEHSAKDTNMKPTDSARPDAVPLASGALRRPSGNHRQANAMALSTESPAAEATPELLAQERKQPDEGRRENAETVSFSAVKPPTATVSRQEGGQRHADSVKHAKGSPVAKSMRRVSSISRRDLPLKVSRPQMPLQKEDVADTDSPVEPPLKGGSSKDTKNTAPTTLLLKGDYSTKTVLKEQHTLSKQFHRLASVGFAHRQPSSAVEISATQEEQAETHQQTDSPSESMRSFAEAEGPHVPSNLPKFTSRPVGVHDRPKAQVGTLVPAGGTAEESQIVGPRQVSVEVKEHAPAAADSGGGSPRELDEPGEGQNVPVAEVDIPFSERVLRKEDSSSCQQSPAISTPGEKQPPVSLFLKKTTSGDAHVTAPKSALAMVPSTQQQQLLSENFTAEQTEATSTASQRLAVSRSDLQKSEPNATISHSNTYSPAAMKSGAAALSSWPST</sequence>
<protein>
    <submittedName>
        <fullName evidence="2">Uncharacterized protein</fullName>
    </submittedName>
</protein>
<dbReference type="VEuPathDB" id="ToxoDB:EMWEY_00034000"/>
<feature type="compositionally biased region" description="Basic and acidic residues" evidence="1">
    <location>
        <begin position="304"/>
        <end position="318"/>
    </location>
</feature>
<gene>
    <name evidence="2" type="ORF">EMWEY_00034000</name>
</gene>
<organism evidence="2 3">
    <name type="scientific">Eimeria maxima</name>
    <name type="common">Coccidian parasite</name>
    <dbReference type="NCBI Taxonomy" id="5804"/>
    <lineage>
        <taxon>Eukaryota</taxon>
        <taxon>Sar</taxon>
        <taxon>Alveolata</taxon>
        <taxon>Apicomplexa</taxon>
        <taxon>Conoidasida</taxon>
        <taxon>Coccidia</taxon>
        <taxon>Eucoccidiorida</taxon>
        <taxon>Eimeriorina</taxon>
        <taxon>Eimeriidae</taxon>
        <taxon>Eimeria</taxon>
    </lineage>
</organism>